<sequence length="1870" mass="197476">MGAAAAVVVSTAAAGNAGPLVTDDHLNFEPLATETEPTFRLIPSDLDFILKQIEISEAHAHAIETGDDSYSLLCQSTADTSGKCVRDPQLPHGLRTVDGSFNNIEFDTTIGKSNKTMPRLLPIRWRQGEAAPAQAPSAGDTSMCEDPAGTCYEQHDGIVYDASPRQISNLIVDNSTNNPTVADAAANNPGAVIDPVTGELYLPNQMADEALSAPVNMWFVFFGQFFDHGLDLVEKSADDAVIVPLSPDDPLWAQTPPSMRWLAMSRATNQAGPDNVVGTSDDVREHANRTTPWVDQNQTYTSHPAHQVFIREYELVDGRPQATGHLLDGDNGGLATWDDVQEQARTVLGIDLLDENVLNVPQVGVDLYGNFIPGDNGFPQLITESGSVEGNPSAPVASTEAIKLNQSFLDDIAHGATPAPPEPDPTCTEGDCPLIPGYDNVALGQHFITGDGRGNENIGLTAVHHVFHSEHNRLVDHVNEVLAANPDLQARYQTSGEADDWSYNERVFQAARFANEMQYQHLVFEEFARTVQPQIDAVVFNENAYDSTIDAAIRAEFAHVVYRFGHSMLTEDILREGFGAESASLLDGFLNPVAFHCRVQPDINNGCAEADLLTPDEAAGAIVNGTTNQVANQVDELVTSTLRNNLLGLPLDLATINILRGRDTGVPGLQQARRTFFAESGNPQLEPYSSWRDFGLSLKNGENFGRGDSTSSLVNFVAAYGQHPSIVDAPTLDAKRAAADLLVNGTPTMDMVERIAGTSRYATAAAISAASFTSADTVYVANGTNFPDALAGGPAAAYEGGPVLLVQQNAIPADTVLEILRLAPQKVVVLGGTGAVSTQVENSLRTYAPIVERRSSTDRYGTAAAVVAGAFTDASAVDRVYIASGATFPDALGGSAAAAAAGAPLLLVRPDSVPAAIAGQLQRLAPSQITVLGGPGAVSDAVMTELQSLVSGATVTRLNGTNRYETSVAVSQDFATPGGTVYLSTGSNFPDALAAGSPAGLRQSPILLIQTTGVPAAVQAELLRLQPSRVVILGGPGAVSDTTLAQVEALFPPQEAPADAVAFMTSTGDWANQSGLSTTGLEDVDFWVGGLAEALDPFGGMLGSTFNYVFEQQLEDLQFGDRFYYLFRNQGNQLFAALEANSFSSLIQRNTDASLLPAEIFRSQEPTFDLENLPTPLPAGLTQMADGTWRWDGDEHVEIHGNRTLADRIRGGQGDDALWGYGGDDRIEGGSGNDSIVGGPGHDILTDAFGDDNIKGGDGNDAIDGGPGIDLLLAGAGDDFVAKPSDNSDGATGFFGTGDDIFIGGTGRDNPFGNEGDDWMEGGPHADLLMGDNGQQFQNDVDGGDDVLIGGTGSDDHDAEGGDDIMVATSGGTDRYHGMFGFDYVTYDGTSTGVDADLNFNLLQPPDVTAIRDRFTQVESLSGGSGDDVIRGLGIAPDDLDADAVNKMDPENLDLVDGLRELLSPAGHEQDYSMRVRSDNPLLQDTDGVSNLLFGGAGDDIMEGRFGDDFIDGDKALRVQLVHVPTGERFSSAAQLRARVFSGAINPGDIDIVRELVDESAEGDIDTAVYVDPFVNEAGAPNYEINQLPDGYWEVVHIGGAEFEESEGADILVNIEMLQFGDGGCFELSTELTPCPSLGTVSFTGQTNPPTEDAAITATVTLDPSVTTPRGMRFSWQAGEVAEAWDPSSTEGGPVTRVAGTNTWQQTFTPGDGDAGAILRLVVTFEDDNGVLRQVVSPVVGSEADPDLANLAVVNINDDPTGLTLSNTSPRVGQSIVPSPFSDADGLEEAVEAGMTYEWQTATDAAFTSGVVTVATRVTPGTNQLGYTVQDGDLNRYIRVVVTYTDDQGTVETYPSDPTAAVAAAEAAGP</sequence>
<dbReference type="PRINTS" id="PR00313">
    <property type="entry name" value="CABNDNGRPT"/>
</dbReference>
<gene>
    <name evidence="4" type="ORF">GCM10011509_00220</name>
</gene>
<dbReference type="InterPro" id="IPR007253">
    <property type="entry name" value="Cell_wall-bd_2"/>
</dbReference>
<evidence type="ECO:0000256" key="2">
    <source>
        <dbReference type="ARBA" id="ARBA00022525"/>
    </source>
</evidence>
<name>A0ABQ2F3I2_9MICO</name>
<comment type="subcellular location">
    <subcellularLocation>
        <location evidence="1">Secreted</location>
    </subcellularLocation>
</comment>
<keyword evidence="5" id="KW-1185">Reference proteome</keyword>
<dbReference type="InterPro" id="IPR019791">
    <property type="entry name" value="Haem_peroxidase_animal"/>
</dbReference>
<proteinExistence type="predicted"/>
<dbReference type="PANTHER" id="PTHR11475">
    <property type="entry name" value="OXIDASE/PEROXIDASE"/>
    <property type="match status" value="1"/>
</dbReference>
<dbReference type="Gene3D" id="1.10.640.10">
    <property type="entry name" value="Haem peroxidase domain superfamily, animal type"/>
    <property type="match status" value="2"/>
</dbReference>
<organism evidence="4 5">
    <name type="scientific">Ornithinimicrobium pekingense</name>
    <dbReference type="NCBI Taxonomy" id="384677"/>
    <lineage>
        <taxon>Bacteria</taxon>
        <taxon>Bacillati</taxon>
        <taxon>Actinomycetota</taxon>
        <taxon>Actinomycetes</taxon>
        <taxon>Micrococcales</taxon>
        <taxon>Ornithinimicrobiaceae</taxon>
        <taxon>Ornithinimicrobium</taxon>
    </lineage>
</organism>
<keyword evidence="2" id="KW-0964">Secreted</keyword>
<dbReference type="PROSITE" id="PS00330">
    <property type="entry name" value="HEMOLYSIN_CALCIUM"/>
    <property type="match status" value="3"/>
</dbReference>
<dbReference type="InterPro" id="IPR018511">
    <property type="entry name" value="Hemolysin-typ_Ca-bd_CS"/>
</dbReference>
<dbReference type="SUPFAM" id="SSF51120">
    <property type="entry name" value="beta-Roll"/>
    <property type="match status" value="2"/>
</dbReference>
<comment type="caution">
    <text evidence="4">The sequence shown here is derived from an EMBL/GenBank/DDBJ whole genome shotgun (WGS) entry which is preliminary data.</text>
</comment>
<dbReference type="PANTHER" id="PTHR11475:SF4">
    <property type="entry name" value="CHORION PEROXIDASE"/>
    <property type="match status" value="1"/>
</dbReference>
<evidence type="ECO:0000313" key="4">
    <source>
        <dbReference type="EMBL" id="GGK55858.1"/>
    </source>
</evidence>
<dbReference type="InterPro" id="IPR037120">
    <property type="entry name" value="Haem_peroxidase_sf_animal"/>
</dbReference>
<evidence type="ECO:0000256" key="3">
    <source>
        <dbReference type="ARBA" id="ARBA00023180"/>
    </source>
</evidence>
<dbReference type="SUPFAM" id="SSF48113">
    <property type="entry name" value="Heme-dependent peroxidases"/>
    <property type="match status" value="2"/>
</dbReference>
<dbReference type="Gene3D" id="2.150.10.10">
    <property type="entry name" value="Serralysin-like metalloprotease, C-terminal"/>
    <property type="match status" value="2"/>
</dbReference>
<dbReference type="PROSITE" id="PS50292">
    <property type="entry name" value="PEROXIDASE_3"/>
    <property type="match status" value="1"/>
</dbReference>
<dbReference type="Pfam" id="PF03098">
    <property type="entry name" value="An_peroxidase"/>
    <property type="match status" value="2"/>
</dbReference>
<dbReference type="InterPro" id="IPR011049">
    <property type="entry name" value="Serralysin-like_metalloprot_C"/>
</dbReference>
<dbReference type="InterPro" id="IPR001343">
    <property type="entry name" value="Hemolysn_Ca-bd"/>
</dbReference>
<evidence type="ECO:0000313" key="5">
    <source>
        <dbReference type="Proteomes" id="UP000662111"/>
    </source>
</evidence>
<accession>A0ABQ2F3I2</accession>
<dbReference type="EMBL" id="BMLB01000001">
    <property type="protein sequence ID" value="GGK55858.1"/>
    <property type="molecule type" value="Genomic_DNA"/>
</dbReference>
<dbReference type="Gene3D" id="2.60.40.2700">
    <property type="match status" value="1"/>
</dbReference>
<keyword evidence="3" id="KW-0325">Glycoprotein</keyword>
<dbReference type="Proteomes" id="UP000662111">
    <property type="component" value="Unassembled WGS sequence"/>
</dbReference>
<reference evidence="5" key="1">
    <citation type="journal article" date="2019" name="Int. J. Syst. Evol. Microbiol.">
        <title>The Global Catalogue of Microorganisms (GCM) 10K type strain sequencing project: providing services to taxonomists for standard genome sequencing and annotation.</title>
        <authorList>
            <consortium name="The Broad Institute Genomics Platform"/>
            <consortium name="The Broad Institute Genome Sequencing Center for Infectious Disease"/>
            <person name="Wu L."/>
            <person name="Ma J."/>
        </authorList>
    </citation>
    <scope>NUCLEOTIDE SEQUENCE [LARGE SCALE GENOMIC DNA]</scope>
    <source>
        <strain evidence="5">CGMCC 1.5362</strain>
    </source>
</reference>
<dbReference type="Pfam" id="PF00353">
    <property type="entry name" value="HemolysinCabind"/>
    <property type="match status" value="5"/>
</dbReference>
<dbReference type="Pfam" id="PF04122">
    <property type="entry name" value="CW_binding_2"/>
    <property type="match status" value="3"/>
</dbReference>
<evidence type="ECO:0000256" key="1">
    <source>
        <dbReference type="ARBA" id="ARBA00004613"/>
    </source>
</evidence>
<dbReference type="InterPro" id="IPR010255">
    <property type="entry name" value="Haem_peroxidase_sf"/>
</dbReference>
<protein>
    <submittedName>
        <fullName evidence="4">Uncharacterized protein</fullName>
    </submittedName>
</protein>